<gene>
    <name evidence="1" type="ORF">A1359_21000</name>
</gene>
<dbReference type="Proteomes" id="UP000078476">
    <property type="component" value="Unassembled WGS sequence"/>
</dbReference>
<reference evidence="1 2" key="1">
    <citation type="submission" date="2016-03" db="EMBL/GenBank/DDBJ databases">
        <authorList>
            <person name="Ploux O."/>
        </authorList>
    </citation>
    <scope>NUCLEOTIDE SEQUENCE [LARGE SCALE GENOMIC DNA]</scope>
    <source>
        <strain evidence="1 2">R-45370</strain>
    </source>
</reference>
<organism evidence="1 2">
    <name type="scientific">Methylomonas lenta</name>
    <dbReference type="NCBI Taxonomy" id="980561"/>
    <lineage>
        <taxon>Bacteria</taxon>
        <taxon>Pseudomonadati</taxon>
        <taxon>Pseudomonadota</taxon>
        <taxon>Gammaproteobacteria</taxon>
        <taxon>Methylococcales</taxon>
        <taxon>Methylococcaceae</taxon>
        <taxon>Methylomonas</taxon>
    </lineage>
</organism>
<evidence type="ECO:0000313" key="1">
    <source>
        <dbReference type="EMBL" id="OAI20387.1"/>
    </source>
</evidence>
<evidence type="ECO:0000313" key="2">
    <source>
        <dbReference type="Proteomes" id="UP000078476"/>
    </source>
</evidence>
<dbReference type="STRING" id="980561.A1359_21000"/>
<sequence length="94" mass="10748">MINSANGPECSGRRTQYLHRPVEFADKTGLIIRLVYYPPYHSKYNAIERFWAGLEKSWNGYLLDSEETVLKRASNFIWKGVQATVTMMAGANAF</sequence>
<name>A0A177NQN9_9GAMM</name>
<dbReference type="AlphaFoldDB" id="A0A177NQN9"/>
<dbReference type="InterPro" id="IPR011518">
    <property type="entry name" value="Transposase_36"/>
</dbReference>
<protein>
    <recommendedName>
        <fullName evidence="3">Transposase</fullName>
    </recommendedName>
</protein>
<dbReference type="EMBL" id="LUUI01000047">
    <property type="protein sequence ID" value="OAI20387.1"/>
    <property type="molecule type" value="Genomic_DNA"/>
</dbReference>
<evidence type="ECO:0008006" key="3">
    <source>
        <dbReference type="Google" id="ProtNLM"/>
    </source>
</evidence>
<keyword evidence="2" id="KW-1185">Reference proteome</keyword>
<accession>A0A177NQN9</accession>
<dbReference type="Pfam" id="PF07592">
    <property type="entry name" value="DDE_Tnp_ISAZ013"/>
    <property type="match status" value="1"/>
</dbReference>
<comment type="caution">
    <text evidence="1">The sequence shown here is derived from an EMBL/GenBank/DDBJ whole genome shotgun (WGS) entry which is preliminary data.</text>
</comment>
<proteinExistence type="predicted"/>